<keyword evidence="2" id="KW-0472">Membrane</keyword>
<feature type="compositionally biased region" description="Basic and acidic residues" evidence="1">
    <location>
        <begin position="842"/>
        <end position="857"/>
    </location>
</feature>
<feature type="compositionally biased region" description="Low complexity" evidence="1">
    <location>
        <begin position="794"/>
        <end position="819"/>
    </location>
</feature>
<name>A0A183BTQ6_GLOPA</name>
<feature type="transmembrane region" description="Helical" evidence="2">
    <location>
        <begin position="490"/>
        <end position="511"/>
    </location>
</feature>
<feature type="transmembrane region" description="Helical" evidence="2">
    <location>
        <begin position="448"/>
        <end position="469"/>
    </location>
</feature>
<feature type="transmembrane region" description="Helical" evidence="2">
    <location>
        <begin position="712"/>
        <end position="734"/>
    </location>
</feature>
<dbReference type="Proteomes" id="UP000050741">
    <property type="component" value="Unassembled WGS sequence"/>
</dbReference>
<dbReference type="PANTHER" id="PTHR11161">
    <property type="entry name" value="O-ACYLTRANSFERASE"/>
    <property type="match status" value="1"/>
</dbReference>
<feature type="domain" description="Nose resistant-to-fluoxetine protein N-terminal" evidence="4">
    <location>
        <begin position="154"/>
        <end position="305"/>
    </location>
</feature>
<feature type="transmembrane region" description="Helical" evidence="2">
    <location>
        <begin position="673"/>
        <end position="692"/>
    </location>
</feature>
<evidence type="ECO:0000313" key="5">
    <source>
        <dbReference type="Proteomes" id="UP000050741"/>
    </source>
</evidence>
<dbReference type="InterPro" id="IPR006621">
    <property type="entry name" value="Nose-resist-to-fluoxetine_N"/>
</dbReference>
<accession>A0A183BTQ6</accession>
<keyword evidence="2" id="KW-1133">Transmembrane helix</keyword>
<evidence type="ECO:0000259" key="4">
    <source>
        <dbReference type="SMART" id="SM00703"/>
    </source>
</evidence>
<feature type="transmembrane region" description="Helical" evidence="2">
    <location>
        <begin position="325"/>
        <end position="347"/>
    </location>
</feature>
<evidence type="ECO:0000256" key="1">
    <source>
        <dbReference type="SAM" id="MobiDB-lite"/>
    </source>
</evidence>
<keyword evidence="5" id="KW-1185">Reference proteome</keyword>
<dbReference type="InterPro" id="IPR052728">
    <property type="entry name" value="O2_lipid_transport_reg"/>
</dbReference>
<reference evidence="6" key="2">
    <citation type="submission" date="2016-06" db="UniProtKB">
        <authorList>
            <consortium name="WormBaseParasite"/>
        </authorList>
    </citation>
    <scope>IDENTIFICATION</scope>
</reference>
<reference evidence="5" key="1">
    <citation type="submission" date="2014-05" db="EMBL/GenBank/DDBJ databases">
        <title>The genome and life-stage specific transcriptomes of Globodera pallida elucidate key aspects of plant parasitism by a cyst nematode.</title>
        <authorList>
            <person name="Cotton J.A."/>
            <person name="Lilley C.J."/>
            <person name="Jones L.M."/>
            <person name="Kikuchi T."/>
            <person name="Reid A.J."/>
            <person name="Thorpe P."/>
            <person name="Tsai I.J."/>
            <person name="Beasley H."/>
            <person name="Blok V."/>
            <person name="Cock P.J.A."/>
            <person name="Van den Akker S.E."/>
            <person name="Holroyd N."/>
            <person name="Hunt M."/>
            <person name="Mantelin S."/>
            <person name="Naghra H."/>
            <person name="Pain A."/>
            <person name="Palomares-Rius J.E."/>
            <person name="Zarowiecki M."/>
            <person name="Berriman M."/>
            <person name="Jones J.T."/>
            <person name="Urwin P.E."/>
        </authorList>
    </citation>
    <scope>NUCLEOTIDE SEQUENCE [LARGE SCALE GENOMIC DNA]</scope>
    <source>
        <strain evidence="5">Lindley</strain>
    </source>
</reference>
<dbReference type="InterPro" id="IPR002656">
    <property type="entry name" value="Acyl_transf_3_dom"/>
</dbReference>
<feature type="signal peptide" evidence="3">
    <location>
        <begin position="1"/>
        <end position="32"/>
    </location>
</feature>
<sequence length="857" mass="96901">MPSLSALLGCRWHCFSLIWCIFFVQNWHVFNADSNDADLAQLYPFRLTRAELLEIGDDGKLDNLEYKEDLGQFMGQFFHDSDVQLMLDMDMFIQLWNELNALQEAATDGRVDNVQAVITFFEPLAKYDISAPCLADLTHFLWTIYHYAKTAADASQCMDCNCTSQYRSKVREFQWIFDVVDAIGKVPAAVVSGNNLWTGSWATCRKISAQKNRQGQPFNRHNPLKAFASAAAPSDPTAQCRPNSTVSDRFEDWSAYERSCFDLMPLLNLGLCTPDTCTDYDVRKLVQFIYEAAELSLGRKFVCNVTVQCSNSRPESQLYHDSKSMAVLCLLLAIGSLMLFGTFYDIYVHRPLERSVLGSGQINHNKQNQQNIARGIGQSKAVLFIRLFSMARNLDYIMDTRTEEGQIRCLHGARFLSMCWIIFGHTCRQFAAHTARIPQILLQSNAPLAVDSFFLLSGLLTAYIFLVKLRKNHFRLDAASTWLAYYGRRYLRLTPVYVLVMVTKVTVLTYISEGPFWRPIDPNFCRESWWANLLYIKNFVGQNDSCMGWTWYLANDFQLYAFAPILIIALHKYKMGGVVFGLLLLIASSITNVVITLRNGYPPAPLLTSKFITVLADYWNDLYAVYSLWAQNFRLSPLQCFIGWTVTIVLTIYSIFGLYNFTKTGEISFWWSLLYTAFGRLAFALALGWTTFACETNHGASINAILGHKMFVPLSKITFSAYLLHPILLQIYYLSRPSAFHFTHSFQVLHIFFANVATSAGQQILNYPNEFVGFYVVNFDKLIFGPGASGNAAAAAPSPNRGATGAGQQQQFQNGTEATAPPPQGHELKPLLVKSSSSTNEGDDHFINKIEEVNDEK</sequence>
<protein>
    <submittedName>
        <fullName evidence="6">NRF domain-containing protein</fullName>
    </submittedName>
</protein>
<keyword evidence="2" id="KW-0812">Transmembrane</keyword>
<evidence type="ECO:0000256" key="3">
    <source>
        <dbReference type="SAM" id="SignalP"/>
    </source>
</evidence>
<dbReference type="WBParaSite" id="GPLIN_000399200">
    <property type="protein sequence ID" value="GPLIN_000399200"/>
    <property type="gene ID" value="GPLIN_000399200"/>
</dbReference>
<feature type="transmembrane region" description="Helical" evidence="2">
    <location>
        <begin position="549"/>
        <end position="570"/>
    </location>
</feature>
<dbReference type="AlphaFoldDB" id="A0A183BTQ6"/>
<feature type="region of interest" description="Disordered" evidence="1">
    <location>
        <begin position="794"/>
        <end position="857"/>
    </location>
</feature>
<dbReference type="Pfam" id="PF01757">
    <property type="entry name" value="Acyl_transf_3"/>
    <property type="match status" value="1"/>
</dbReference>
<feature type="chain" id="PRO_5008146623" evidence="3">
    <location>
        <begin position="33"/>
        <end position="857"/>
    </location>
</feature>
<dbReference type="GO" id="GO:0016747">
    <property type="term" value="F:acyltransferase activity, transferring groups other than amino-acyl groups"/>
    <property type="evidence" value="ECO:0007669"/>
    <property type="project" value="InterPro"/>
</dbReference>
<keyword evidence="3" id="KW-0732">Signal</keyword>
<proteinExistence type="predicted"/>
<feature type="transmembrane region" description="Helical" evidence="2">
    <location>
        <begin position="577"/>
        <end position="597"/>
    </location>
</feature>
<organism evidence="5 6">
    <name type="scientific">Globodera pallida</name>
    <name type="common">Potato cyst nematode worm</name>
    <name type="synonym">Heterodera pallida</name>
    <dbReference type="NCBI Taxonomy" id="36090"/>
    <lineage>
        <taxon>Eukaryota</taxon>
        <taxon>Metazoa</taxon>
        <taxon>Ecdysozoa</taxon>
        <taxon>Nematoda</taxon>
        <taxon>Chromadorea</taxon>
        <taxon>Rhabditida</taxon>
        <taxon>Tylenchina</taxon>
        <taxon>Tylenchomorpha</taxon>
        <taxon>Tylenchoidea</taxon>
        <taxon>Heteroderidae</taxon>
        <taxon>Heteroderinae</taxon>
        <taxon>Globodera</taxon>
    </lineage>
</organism>
<dbReference type="SMART" id="SM00703">
    <property type="entry name" value="NRF"/>
    <property type="match status" value="1"/>
</dbReference>
<feature type="transmembrane region" description="Helical" evidence="2">
    <location>
        <begin position="641"/>
        <end position="661"/>
    </location>
</feature>
<dbReference type="Pfam" id="PF20146">
    <property type="entry name" value="NRF"/>
    <property type="match status" value="1"/>
</dbReference>
<evidence type="ECO:0000256" key="2">
    <source>
        <dbReference type="SAM" id="Phobius"/>
    </source>
</evidence>
<dbReference type="PANTHER" id="PTHR11161:SF65">
    <property type="entry name" value="NOSE RESISTANT TO FLUOXETINE PROTEIN 6"/>
    <property type="match status" value="1"/>
</dbReference>
<evidence type="ECO:0000313" key="6">
    <source>
        <dbReference type="WBParaSite" id="GPLIN_000399200"/>
    </source>
</evidence>